<reference evidence="1 2" key="1">
    <citation type="submission" date="2018-11" db="EMBL/GenBank/DDBJ databases">
        <authorList>
            <consortium name="Pathogen Informatics"/>
        </authorList>
    </citation>
    <scope>NUCLEOTIDE SEQUENCE [LARGE SCALE GENOMIC DNA]</scope>
</reference>
<dbReference type="EMBL" id="UYRU01011619">
    <property type="protein sequence ID" value="VDK47167.1"/>
    <property type="molecule type" value="Genomic_DNA"/>
</dbReference>
<dbReference type="OrthoDB" id="421226at2759"/>
<evidence type="ECO:0008006" key="3">
    <source>
        <dbReference type="Google" id="ProtNLM"/>
    </source>
</evidence>
<gene>
    <name evidence="1" type="ORF">DILT_LOCUS1589</name>
</gene>
<proteinExistence type="predicted"/>
<dbReference type="AlphaFoldDB" id="A0A3P6QMN5"/>
<name>A0A3P6QMN5_DIBLA</name>
<keyword evidence="2" id="KW-1185">Reference proteome</keyword>
<evidence type="ECO:0000313" key="1">
    <source>
        <dbReference type="EMBL" id="VDK47167.1"/>
    </source>
</evidence>
<sequence length="70" mass="8182">MFIVFLSFIYNAVAIPFREAFDTYDTADYMQIWLIMDCSADAIYVLDVLLFRPRLRYIDGGIVKVESCNK</sequence>
<protein>
    <recommendedName>
        <fullName evidence="3">Ion transport domain-containing protein</fullName>
    </recommendedName>
</protein>
<dbReference type="GO" id="GO:0005223">
    <property type="term" value="F:intracellularly cGMP-activated cation channel activity"/>
    <property type="evidence" value="ECO:0007669"/>
    <property type="project" value="TreeGrafter"/>
</dbReference>
<dbReference type="PANTHER" id="PTHR45638">
    <property type="entry name" value="CYCLIC NUCLEOTIDE-GATED CATION CHANNEL SUBUNIT A"/>
    <property type="match status" value="1"/>
</dbReference>
<organism evidence="1 2">
    <name type="scientific">Dibothriocephalus latus</name>
    <name type="common">Fish tapeworm</name>
    <name type="synonym">Diphyllobothrium latum</name>
    <dbReference type="NCBI Taxonomy" id="60516"/>
    <lineage>
        <taxon>Eukaryota</taxon>
        <taxon>Metazoa</taxon>
        <taxon>Spiralia</taxon>
        <taxon>Lophotrochozoa</taxon>
        <taxon>Platyhelminthes</taxon>
        <taxon>Cestoda</taxon>
        <taxon>Eucestoda</taxon>
        <taxon>Diphyllobothriidea</taxon>
        <taxon>Diphyllobothriidae</taxon>
        <taxon>Dibothriocephalus</taxon>
    </lineage>
</organism>
<dbReference type="PANTHER" id="PTHR45638:SF1">
    <property type="entry name" value="CYCLIC NUCLEOTIDE-GATED ION CHANNEL SUBUNIT B, ISOFORM A"/>
    <property type="match status" value="1"/>
</dbReference>
<dbReference type="Proteomes" id="UP000281553">
    <property type="component" value="Unassembled WGS sequence"/>
</dbReference>
<dbReference type="GO" id="GO:0005886">
    <property type="term" value="C:plasma membrane"/>
    <property type="evidence" value="ECO:0007669"/>
    <property type="project" value="TreeGrafter"/>
</dbReference>
<accession>A0A3P6QMN5</accession>
<dbReference type="GO" id="GO:0005222">
    <property type="term" value="F:intracellularly cAMP-activated cation channel activity"/>
    <property type="evidence" value="ECO:0007669"/>
    <property type="project" value="TreeGrafter"/>
</dbReference>
<dbReference type="GO" id="GO:0030553">
    <property type="term" value="F:cGMP binding"/>
    <property type="evidence" value="ECO:0007669"/>
    <property type="project" value="TreeGrafter"/>
</dbReference>
<dbReference type="InterPro" id="IPR050866">
    <property type="entry name" value="CNG_cation_channel"/>
</dbReference>
<dbReference type="GO" id="GO:0017071">
    <property type="term" value="C:intracellular cyclic nucleotide activated cation channel complex"/>
    <property type="evidence" value="ECO:0007669"/>
    <property type="project" value="TreeGrafter"/>
</dbReference>
<dbReference type="GO" id="GO:0044877">
    <property type="term" value="F:protein-containing complex binding"/>
    <property type="evidence" value="ECO:0007669"/>
    <property type="project" value="TreeGrafter"/>
</dbReference>
<evidence type="ECO:0000313" key="2">
    <source>
        <dbReference type="Proteomes" id="UP000281553"/>
    </source>
</evidence>